<comment type="caution">
    <text evidence="6">The sequence shown here is derived from an EMBL/GenBank/DDBJ whole genome shotgun (WGS) entry which is preliminary data.</text>
</comment>
<evidence type="ECO:0000256" key="1">
    <source>
        <dbReference type="ARBA" id="ARBA00004196"/>
    </source>
</evidence>
<dbReference type="Gene3D" id="3.40.50.2300">
    <property type="match status" value="2"/>
</dbReference>
<dbReference type="PANTHER" id="PTHR46847:SF2">
    <property type="entry name" value="ABC TRANSPORTER SUGAR-BINDING PROTEIN"/>
    <property type="match status" value="1"/>
</dbReference>
<protein>
    <submittedName>
        <fullName evidence="6">Sugar ABC transporter</fullName>
    </submittedName>
</protein>
<dbReference type="GO" id="GO:0030246">
    <property type="term" value="F:carbohydrate binding"/>
    <property type="evidence" value="ECO:0007669"/>
    <property type="project" value="UniProtKB-ARBA"/>
</dbReference>
<dbReference type="InterPro" id="IPR025997">
    <property type="entry name" value="SBP_2_dom"/>
</dbReference>
<evidence type="ECO:0000313" key="7">
    <source>
        <dbReference type="Proteomes" id="UP000600449"/>
    </source>
</evidence>
<comment type="similarity">
    <text evidence="2">Belongs to the bacterial solute-binding protein 2 family.</text>
</comment>
<comment type="subcellular location">
    <subcellularLocation>
        <location evidence="1">Cell envelope</location>
    </subcellularLocation>
</comment>
<feature type="domain" description="Periplasmic binding protein" evidence="5">
    <location>
        <begin position="35"/>
        <end position="301"/>
    </location>
</feature>
<evidence type="ECO:0000256" key="4">
    <source>
        <dbReference type="SAM" id="SignalP"/>
    </source>
</evidence>
<sequence>MRNTIALALASVAGAALTTALIATPAAAQETTACLITKTDANPFFVKMREGAEAAAAEHGIELQSYAGRIDGDVDSQIQAIESCIAAGAAGILITPSDSAGLVPLVQQARDQGILVIALDTPFEPADAADATFATDNRLAGELIGRWAAAQLGDAAADAKIVSLDLNAMVPTVDYLRNQGFLAGFGIDVKDPDVIGDEDDPRYVGRDVTNGNEEGGRTAMESLLQAHPDLNVVYTINEPAAAGAYEALRAVGREGDVMIVSVDGGCPGVRNVEEGVIGATSMQFPLLMASLGIDAIAQYAADGTLPEPSPGLDFFNTGVELVTDEPVDGLESMSAAEGLERCWG</sequence>
<accession>A0A917Q635</accession>
<dbReference type="EMBL" id="BMMF01000004">
    <property type="protein sequence ID" value="GGK30261.1"/>
    <property type="molecule type" value="Genomic_DNA"/>
</dbReference>
<dbReference type="RefSeq" id="WP_188911457.1">
    <property type="nucleotide sequence ID" value="NZ_BMMF01000004.1"/>
</dbReference>
<dbReference type="InterPro" id="IPR028082">
    <property type="entry name" value="Peripla_BP_I"/>
</dbReference>
<reference evidence="6 7" key="1">
    <citation type="journal article" date="2014" name="Int. J. Syst. Evol. Microbiol.">
        <title>Complete genome sequence of Corynebacterium casei LMG S-19264T (=DSM 44701T), isolated from a smear-ripened cheese.</title>
        <authorList>
            <consortium name="US DOE Joint Genome Institute (JGI-PGF)"/>
            <person name="Walter F."/>
            <person name="Albersmeier A."/>
            <person name="Kalinowski J."/>
            <person name="Ruckert C."/>
        </authorList>
    </citation>
    <scope>NUCLEOTIDE SEQUENCE [LARGE SCALE GENOMIC DNA]</scope>
    <source>
        <strain evidence="6 7">CGMCC 1.9161</strain>
    </source>
</reference>
<evidence type="ECO:0000313" key="6">
    <source>
        <dbReference type="EMBL" id="GGK30261.1"/>
    </source>
</evidence>
<dbReference type="AlphaFoldDB" id="A0A917Q635"/>
<feature type="signal peptide" evidence="4">
    <location>
        <begin position="1"/>
        <end position="28"/>
    </location>
</feature>
<dbReference type="Pfam" id="PF13407">
    <property type="entry name" value="Peripla_BP_4"/>
    <property type="match status" value="1"/>
</dbReference>
<dbReference type="GO" id="GO:0030313">
    <property type="term" value="C:cell envelope"/>
    <property type="evidence" value="ECO:0007669"/>
    <property type="project" value="UniProtKB-SubCell"/>
</dbReference>
<keyword evidence="3 4" id="KW-0732">Signal</keyword>
<feature type="chain" id="PRO_5037617872" evidence="4">
    <location>
        <begin position="29"/>
        <end position="344"/>
    </location>
</feature>
<evidence type="ECO:0000259" key="5">
    <source>
        <dbReference type="Pfam" id="PF13407"/>
    </source>
</evidence>
<dbReference type="Proteomes" id="UP000600449">
    <property type="component" value="Unassembled WGS sequence"/>
</dbReference>
<dbReference type="SUPFAM" id="SSF53822">
    <property type="entry name" value="Periplasmic binding protein-like I"/>
    <property type="match status" value="1"/>
</dbReference>
<dbReference type="PANTHER" id="PTHR46847">
    <property type="entry name" value="D-ALLOSE-BINDING PERIPLASMIC PROTEIN-RELATED"/>
    <property type="match status" value="1"/>
</dbReference>
<proteinExistence type="inferred from homology"/>
<organism evidence="6 7">
    <name type="scientific">Salinarimonas ramus</name>
    <dbReference type="NCBI Taxonomy" id="690164"/>
    <lineage>
        <taxon>Bacteria</taxon>
        <taxon>Pseudomonadati</taxon>
        <taxon>Pseudomonadota</taxon>
        <taxon>Alphaproteobacteria</taxon>
        <taxon>Hyphomicrobiales</taxon>
        <taxon>Salinarimonadaceae</taxon>
        <taxon>Salinarimonas</taxon>
    </lineage>
</organism>
<evidence type="ECO:0000256" key="2">
    <source>
        <dbReference type="ARBA" id="ARBA00007639"/>
    </source>
</evidence>
<keyword evidence="7" id="KW-1185">Reference proteome</keyword>
<name>A0A917Q635_9HYPH</name>
<evidence type="ECO:0000256" key="3">
    <source>
        <dbReference type="ARBA" id="ARBA00022729"/>
    </source>
</evidence>
<gene>
    <name evidence="6" type="primary">frcB</name>
    <name evidence="6" type="ORF">GCM10011322_16030</name>
</gene>